<evidence type="ECO:0000313" key="3">
    <source>
        <dbReference type="Proteomes" id="UP001470230"/>
    </source>
</evidence>
<gene>
    <name evidence="2" type="ORF">M9Y10_019284</name>
</gene>
<keyword evidence="3" id="KW-1185">Reference proteome</keyword>
<name>A0ABR2HJ47_9EUKA</name>
<comment type="caution">
    <text evidence="2">The sequence shown here is derived from an EMBL/GenBank/DDBJ whole genome shotgun (WGS) entry which is preliminary data.</text>
</comment>
<keyword evidence="1" id="KW-0812">Transmembrane</keyword>
<evidence type="ECO:0000313" key="2">
    <source>
        <dbReference type="EMBL" id="KAK8848228.1"/>
    </source>
</evidence>
<keyword evidence="1" id="KW-1133">Transmembrane helix</keyword>
<evidence type="ECO:0000256" key="1">
    <source>
        <dbReference type="SAM" id="Phobius"/>
    </source>
</evidence>
<dbReference type="InterPro" id="IPR036770">
    <property type="entry name" value="Ankyrin_rpt-contain_sf"/>
</dbReference>
<dbReference type="EMBL" id="JAPFFF010000027">
    <property type="protein sequence ID" value="KAK8848228.1"/>
    <property type="molecule type" value="Genomic_DNA"/>
</dbReference>
<dbReference type="InterPro" id="IPR053139">
    <property type="entry name" value="Surface_bspA-like"/>
</dbReference>
<dbReference type="Pfam" id="PF13306">
    <property type="entry name" value="LRR_5"/>
    <property type="match status" value="2"/>
</dbReference>
<feature type="transmembrane region" description="Helical" evidence="1">
    <location>
        <begin position="456"/>
        <end position="477"/>
    </location>
</feature>
<dbReference type="SUPFAM" id="SSF48403">
    <property type="entry name" value="Ankyrin repeat"/>
    <property type="match status" value="1"/>
</dbReference>
<dbReference type="PANTHER" id="PTHR45661">
    <property type="entry name" value="SURFACE ANTIGEN"/>
    <property type="match status" value="1"/>
</dbReference>
<proteinExistence type="predicted"/>
<keyword evidence="1" id="KW-0472">Membrane</keyword>
<organism evidence="2 3">
    <name type="scientific">Tritrichomonas musculus</name>
    <dbReference type="NCBI Taxonomy" id="1915356"/>
    <lineage>
        <taxon>Eukaryota</taxon>
        <taxon>Metamonada</taxon>
        <taxon>Parabasalia</taxon>
        <taxon>Tritrichomonadida</taxon>
        <taxon>Tritrichomonadidae</taxon>
        <taxon>Tritrichomonas</taxon>
    </lineage>
</organism>
<dbReference type="Proteomes" id="UP001470230">
    <property type="component" value="Unassembled WGS sequence"/>
</dbReference>
<dbReference type="InterPro" id="IPR026906">
    <property type="entry name" value="LRR_5"/>
</dbReference>
<protein>
    <submittedName>
        <fullName evidence="2">Uncharacterized protein</fullName>
    </submittedName>
</protein>
<dbReference type="Gene3D" id="3.80.10.10">
    <property type="entry name" value="Ribonuclease Inhibitor"/>
    <property type="match status" value="2"/>
</dbReference>
<dbReference type="PANTHER" id="PTHR45661:SF3">
    <property type="entry name" value="IG-LIKE DOMAIN-CONTAINING PROTEIN"/>
    <property type="match status" value="1"/>
</dbReference>
<feature type="transmembrane region" description="Helical" evidence="1">
    <location>
        <begin position="497"/>
        <end position="516"/>
    </location>
</feature>
<sequence length="523" mass="59611">MKYSHICRIIREDSVETLVTLTNQNPALLRVKITLSIFETSSLLLKTKPTLIQYAEFYGSIQIFQYMKYSSNELNPSLWIYTIHSQNPELIHLLEQYEVDPPNYDFWSCFCESIICHHNDIARYIHEVLLHEENVINYKYIIKCCNFEYLPNDVKNNSIFFNSCFYCFSDLVDLYIKPGLKDKLKPEEISKALENDDTERIYISLLKTDSKNKSFQNKNNLTQIAFPPNLMKIGINHLTFNNCSKLTQVSIPSSATYIGDCCFESCISLTHISIPSSVAYFGFGCFQCCMSLNHITIPSSVKKIYSRTFCRCNSLEKIVIPSSVAVIEWYAFNNCPSLKEVSFENNSSLNVISGGAFSDCTSLKEITIPSSVTEIGYDVFDSCTSLKKVDIPPSVNTIGHHAFRECNSLDEISIPSSVDSIGYHAFQGCDLLEDLCNSDSEGENGLVYEDLVYCSFFFYSIGPAILNLIVLFIIEFVWGTRIRPFVHAYKTGKIVDVCLQASVTMIDIIILLYFFFFCICPNY</sequence>
<accession>A0ABR2HJ47</accession>
<dbReference type="SUPFAM" id="SSF52058">
    <property type="entry name" value="L domain-like"/>
    <property type="match status" value="2"/>
</dbReference>
<reference evidence="2 3" key="1">
    <citation type="submission" date="2024-04" db="EMBL/GenBank/DDBJ databases">
        <title>Tritrichomonas musculus Genome.</title>
        <authorList>
            <person name="Alves-Ferreira E."/>
            <person name="Grigg M."/>
            <person name="Lorenzi H."/>
            <person name="Galac M."/>
        </authorList>
    </citation>
    <scope>NUCLEOTIDE SEQUENCE [LARGE SCALE GENOMIC DNA]</scope>
    <source>
        <strain evidence="2 3">EAF2021</strain>
    </source>
</reference>
<dbReference type="InterPro" id="IPR032675">
    <property type="entry name" value="LRR_dom_sf"/>
</dbReference>